<evidence type="ECO:0000256" key="2">
    <source>
        <dbReference type="SAM" id="MobiDB-lite"/>
    </source>
</evidence>
<evidence type="ECO:0000313" key="5">
    <source>
        <dbReference type="EMBL" id="QHQ62714.1"/>
    </source>
</evidence>
<evidence type="ECO:0000259" key="4">
    <source>
        <dbReference type="Pfam" id="PF11611"/>
    </source>
</evidence>
<keyword evidence="6" id="KW-1185">Reference proteome</keyword>
<dbReference type="PROSITE" id="PS51257">
    <property type="entry name" value="PROKAR_LIPOPROTEIN"/>
    <property type="match status" value="1"/>
</dbReference>
<dbReference type="InterPro" id="IPR029051">
    <property type="entry name" value="DUF4352"/>
</dbReference>
<feature type="signal peptide" evidence="3">
    <location>
        <begin position="1"/>
        <end position="20"/>
    </location>
</feature>
<keyword evidence="1 3" id="KW-0732">Signal</keyword>
<dbReference type="Pfam" id="PF11611">
    <property type="entry name" value="DUF4352"/>
    <property type="match status" value="1"/>
</dbReference>
<feature type="region of interest" description="Disordered" evidence="2">
    <location>
        <begin position="57"/>
        <end position="96"/>
    </location>
</feature>
<organism evidence="5 6">
    <name type="scientific">Anaerocolumna sedimenticola</name>
    <dbReference type="NCBI Taxonomy" id="2696063"/>
    <lineage>
        <taxon>Bacteria</taxon>
        <taxon>Bacillati</taxon>
        <taxon>Bacillota</taxon>
        <taxon>Clostridia</taxon>
        <taxon>Lachnospirales</taxon>
        <taxon>Lachnospiraceae</taxon>
        <taxon>Anaerocolumna</taxon>
    </lineage>
</organism>
<dbReference type="Proteomes" id="UP000464314">
    <property type="component" value="Chromosome"/>
</dbReference>
<dbReference type="AlphaFoldDB" id="A0A6P1TP01"/>
<name>A0A6P1TP01_9FIRM</name>
<reference evidence="5 6" key="1">
    <citation type="submission" date="2020-01" db="EMBL/GenBank/DDBJ databases">
        <title>Genome analysis of Anaerocolumna sp. CBA3638.</title>
        <authorList>
            <person name="Kim J."/>
            <person name="Roh S.W."/>
        </authorList>
    </citation>
    <scope>NUCLEOTIDE SEQUENCE [LARGE SCALE GENOMIC DNA]</scope>
    <source>
        <strain evidence="5 6">CBA3638</strain>
    </source>
</reference>
<evidence type="ECO:0000313" key="6">
    <source>
        <dbReference type="Proteomes" id="UP000464314"/>
    </source>
</evidence>
<dbReference type="Gene3D" id="2.60.40.1240">
    <property type="match status" value="1"/>
</dbReference>
<accession>A0A6P1TP01</accession>
<sequence>MRKLLLILITICGVMLTGCAQLIEINDQESDVLAEYMAGTMLRHDSNYEEALIYQETTDTADTTDSADISETGEITEPDETLDPSDKKSNDTGVSSSAVSQATSDLYADKQNGSIVSLASLYKEIFKDKFSIKYINHKFYSSYPDEYDFFTLESTKDHKLLAINFNIKNTSTKARTLDLKNNSIKYQLTDKTNAVYNPMMTLLNNDIQYINLDVAAGKTQQAVVMFDVPKNMDISDLKLAITYEDKTTVIDLN</sequence>
<feature type="domain" description="DUF4352" evidence="4">
    <location>
        <begin position="153"/>
        <end position="239"/>
    </location>
</feature>
<protein>
    <submittedName>
        <fullName evidence="5">DUF4352 domain-containing protein</fullName>
    </submittedName>
</protein>
<gene>
    <name evidence="5" type="ORF">Ana3638_19635</name>
</gene>
<evidence type="ECO:0000256" key="3">
    <source>
        <dbReference type="SAM" id="SignalP"/>
    </source>
</evidence>
<feature type="compositionally biased region" description="Acidic residues" evidence="2">
    <location>
        <begin position="74"/>
        <end position="83"/>
    </location>
</feature>
<dbReference type="InterPro" id="IPR029050">
    <property type="entry name" value="Immunoprotect_excell_Ig-like"/>
</dbReference>
<proteinExistence type="predicted"/>
<feature type="compositionally biased region" description="Low complexity" evidence="2">
    <location>
        <begin position="57"/>
        <end position="72"/>
    </location>
</feature>
<dbReference type="EMBL" id="CP048000">
    <property type="protein sequence ID" value="QHQ62714.1"/>
    <property type="molecule type" value="Genomic_DNA"/>
</dbReference>
<dbReference type="RefSeq" id="WP_161839535.1">
    <property type="nucleotide sequence ID" value="NZ_CP048000.1"/>
</dbReference>
<evidence type="ECO:0000256" key="1">
    <source>
        <dbReference type="ARBA" id="ARBA00022729"/>
    </source>
</evidence>
<feature type="chain" id="PRO_5038622941" evidence="3">
    <location>
        <begin position="21"/>
        <end position="253"/>
    </location>
</feature>
<dbReference type="KEGG" id="anr:Ana3638_19635"/>